<accession>A0A6V7NJS7</accession>
<dbReference type="SUPFAM" id="SSF51735">
    <property type="entry name" value="NAD(P)-binding Rossmann-fold domains"/>
    <property type="match status" value="1"/>
</dbReference>
<dbReference type="InterPro" id="IPR036291">
    <property type="entry name" value="NAD(P)-bd_dom_sf"/>
</dbReference>
<dbReference type="PANTHER" id="PTHR10366">
    <property type="entry name" value="NAD DEPENDENT EPIMERASE/DEHYDRATASE"/>
    <property type="match status" value="1"/>
</dbReference>
<keyword evidence="1" id="KW-0560">Oxidoreductase</keyword>
<dbReference type="EMBL" id="LR862139">
    <property type="protein sequence ID" value="CAD1818556.1"/>
    <property type="molecule type" value="Genomic_DNA"/>
</dbReference>
<gene>
    <name evidence="2" type="ORF">CB5_LOCUS1767</name>
</gene>
<name>A0A6V7NJS7_ANACO</name>
<proteinExistence type="predicted"/>
<sequence length="142" mass="15692">MLWHALAKTLSEKTAWALAMDRGVDMVSVNAGLVVDPMLSADNPYLKGAVEMYDDGVLVTVAIDFLADAHIAVYESPSAYGRYLCFDRSICRPEDTIKLAQMLSPPPPPTLPQAEVIQKRIQNKKLSKVMVQFGSGRHMDLE</sequence>
<protein>
    <submittedName>
        <fullName evidence="2">Uncharacterized protein</fullName>
    </submittedName>
</protein>
<dbReference type="Gene3D" id="3.40.50.720">
    <property type="entry name" value="NAD(P)-binding Rossmann-like Domain"/>
    <property type="match status" value="1"/>
</dbReference>
<reference evidence="2" key="1">
    <citation type="submission" date="2020-07" db="EMBL/GenBank/DDBJ databases">
        <authorList>
            <person name="Lin J."/>
        </authorList>
    </citation>
    <scope>NUCLEOTIDE SEQUENCE</scope>
</reference>
<dbReference type="AlphaFoldDB" id="A0A6V7NJS7"/>
<organism evidence="2">
    <name type="scientific">Ananas comosus var. bracteatus</name>
    <name type="common">red pineapple</name>
    <dbReference type="NCBI Taxonomy" id="296719"/>
    <lineage>
        <taxon>Eukaryota</taxon>
        <taxon>Viridiplantae</taxon>
        <taxon>Streptophyta</taxon>
        <taxon>Embryophyta</taxon>
        <taxon>Tracheophyta</taxon>
        <taxon>Spermatophyta</taxon>
        <taxon>Magnoliopsida</taxon>
        <taxon>Liliopsida</taxon>
        <taxon>Poales</taxon>
        <taxon>Bromeliaceae</taxon>
        <taxon>Bromelioideae</taxon>
        <taxon>Ananas</taxon>
    </lineage>
</organism>
<evidence type="ECO:0000256" key="1">
    <source>
        <dbReference type="ARBA" id="ARBA00023002"/>
    </source>
</evidence>
<dbReference type="GO" id="GO:0016616">
    <property type="term" value="F:oxidoreductase activity, acting on the CH-OH group of donors, NAD or NADP as acceptor"/>
    <property type="evidence" value="ECO:0007669"/>
    <property type="project" value="TreeGrafter"/>
</dbReference>
<evidence type="ECO:0000313" key="2">
    <source>
        <dbReference type="EMBL" id="CAD1818556.1"/>
    </source>
</evidence>
<dbReference type="InterPro" id="IPR050425">
    <property type="entry name" value="NAD(P)_dehydrat-like"/>
</dbReference>
<dbReference type="PANTHER" id="PTHR10366:SF749">
    <property type="entry name" value="NAD DEPENDENT EPIMERASE_DEHYDRATASE FAMILY PROTEIN, EXPRESSED"/>
    <property type="match status" value="1"/>
</dbReference>